<proteinExistence type="predicted"/>
<dbReference type="PANTHER" id="PTHR31051">
    <property type="entry name" value="PROTEASOME ASSEMBLY CHAPERONE 3"/>
    <property type="match status" value="1"/>
</dbReference>
<dbReference type="InterPro" id="IPR018788">
    <property type="entry name" value="Proteasome_assmbl_chp_3"/>
</dbReference>
<dbReference type="GO" id="GO:0043248">
    <property type="term" value="P:proteasome assembly"/>
    <property type="evidence" value="ECO:0007669"/>
    <property type="project" value="InterPro"/>
</dbReference>
<dbReference type="EMBL" id="ML977146">
    <property type="protein sequence ID" value="KAF1989181.1"/>
    <property type="molecule type" value="Genomic_DNA"/>
</dbReference>
<dbReference type="PANTHER" id="PTHR31051:SF1">
    <property type="entry name" value="PROTEASOME ASSEMBLY CHAPERONE 3"/>
    <property type="match status" value="1"/>
</dbReference>
<keyword evidence="2" id="KW-1185">Reference proteome</keyword>
<dbReference type="OrthoDB" id="5593278at2759"/>
<dbReference type="Pfam" id="PF10178">
    <property type="entry name" value="PAC3"/>
    <property type="match status" value="1"/>
</dbReference>
<organism evidence="1 2">
    <name type="scientific">Aulographum hederae CBS 113979</name>
    <dbReference type="NCBI Taxonomy" id="1176131"/>
    <lineage>
        <taxon>Eukaryota</taxon>
        <taxon>Fungi</taxon>
        <taxon>Dikarya</taxon>
        <taxon>Ascomycota</taxon>
        <taxon>Pezizomycotina</taxon>
        <taxon>Dothideomycetes</taxon>
        <taxon>Pleosporomycetidae</taxon>
        <taxon>Aulographales</taxon>
        <taxon>Aulographaceae</taxon>
    </lineage>
</organism>
<evidence type="ECO:0000313" key="2">
    <source>
        <dbReference type="Proteomes" id="UP000800041"/>
    </source>
</evidence>
<sequence>MSSQEQDVTPTPYPALTRSASGKVSGIQTDVTSIAFADKILITISQGGRLAQWVHVPLDISTDTEERHSSLAFDDDIGPPSDMLPMAHLTATTVLGSANSERETVGQLCATQIASAIATKDATEKRTVVIGLGLEKSSLDKQGFMVILELAFSVI</sequence>
<gene>
    <name evidence="1" type="ORF">K402DRAFT_411223</name>
</gene>
<accession>A0A6G1H7K6</accession>
<name>A0A6G1H7K6_9PEZI</name>
<dbReference type="Proteomes" id="UP000800041">
    <property type="component" value="Unassembled WGS sequence"/>
</dbReference>
<dbReference type="Gene3D" id="3.30.230.90">
    <property type="match status" value="1"/>
</dbReference>
<dbReference type="InterPro" id="IPR053720">
    <property type="entry name" value="Psm_Assembly_Chaperone"/>
</dbReference>
<reference evidence="1" key="1">
    <citation type="journal article" date="2020" name="Stud. Mycol.">
        <title>101 Dothideomycetes genomes: a test case for predicting lifestyles and emergence of pathogens.</title>
        <authorList>
            <person name="Haridas S."/>
            <person name="Albert R."/>
            <person name="Binder M."/>
            <person name="Bloem J."/>
            <person name="Labutti K."/>
            <person name="Salamov A."/>
            <person name="Andreopoulos B."/>
            <person name="Baker S."/>
            <person name="Barry K."/>
            <person name="Bills G."/>
            <person name="Bluhm B."/>
            <person name="Cannon C."/>
            <person name="Castanera R."/>
            <person name="Culley D."/>
            <person name="Daum C."/>
            <person name="Ezra D."/>
            <person name="Gonzalez J."/>
            <person name="Henrissat B."/>
            <person name="Kuo A."/>
            <person name="Liang C."/>
            <person name="Lipzen A."/>
            <person name="Lutzoni F."/>
            <person name="Magnuson J."/>
            <person name="Mondo S."/>
            <person name="Nolan M."/>
            <person name="Ohm R."/>
            <person name="Pangilinan J."/>
            <person name="Park H.-J."/>
            <person name="Ramirez L."/>
            <person name="Alfaro M."/>
            <person name="Sun H."/>
            <person name="Tritt A."/>
            <person name="Yoshinaga Y."/>
            <person name="Zwiers L.-H."/>
            <person name="Turgeon B."/>
            <person name="Goodwin S."/>
            <person name="Spatafora J."/>
            <person name="Crous P."/>
            <person name="Grigoriev I."/>
        </authorList>
    </citation>
    <scope>NUCLEOTIDE SEQUENCE</scope>
    <source>
        <strain evidence="1">CBS 113979</strain>
    </source>
</reference>
<protein>
    <submittedName>
        <fullName evidence="1">Uncharacterized protein</fullName>
    </submittedName>
</protein>
<evidence type="ECO:0000313" key="1">
    <source>
        <dbReference type="EMBL" id="KAF1989181.1"/>
    </source>
</evidence>
<dbReference type="AlphaFoldDB" id="A0A6G1H7K6"/>